<organism evidence="1">
    <name type="scientific">marine metagenome</name>
    <dbReference type="NCBI Taxonomy" id="408172"/>
    <lineage>
        <taxon>unclassified sequences</taxon>
        <taxon>metagenomes</taxon>
        <taxon>ecological metagenomes</taxon>
    </lineage>
</organism>
<reference evidence="1" key="1">
    <citation type="submission" date="2018-05" db="EMBL/GenBank/DDBJ databases">
        <authorList>
            <person name="Lanie J.A."/>
            <person name="Ng W.-L."/>
            <person name="Kazmierczak K.M."/>
            <person name="Andrzejewski T.M."/>
            <person name="Davidsen T.M."/>
            <person name="Wayne K.J."/>
            <person name="Tettelin H."/>
            <person name="Glass J.I."/>
            <person name="Rusch D."/>
            <person name="Podicherti R."/>
            <person name="Tsui H.-C.T."/>
            <person name="Winkler M.E."/>
        </authorList>
    </citation>
    <scope>NUCLEOTIDE SEQUENCE</scope>
</reference>
<protein>
    <recommendedName>
        <fullName evidence="2">TonB-dependent receptor plug domain-containing protein</fullName>
    </recommendedName>
</protein>
<dbReference type="Gene3D" id="2.60.40.1120">
    <property type="entry name" value="Carboxypeptidase-like, regulatory domain"/>
    <property type="match status" value="1"/>
</dbReference>
<dbReference type="Pfam" id="PF13715">
    <property type="entry name" value="CarbopepD_reg_2"/>
    <property type="match status" value="1"/>
</dbReference>
<dbReference type="SUPFAM" id="SSF49464">
    <property type="entry name" value="Carboxypeptidase regulatory domain-like"/>
    <property type="match status" value="1"/>
</dbReference>
<sequence length="143" mass="16057">MKKLIILILLLNSSFLFSQLKMQGKVTDSLNKPLELANIILINSETNALESFAISDPDGEYKVALKKNSSYNLQVSYIGMASYSQLIKSEESDISKDFILYENTELDAVELTYEMPVVVKGDTLVYDADSFKTGTERKLEDVL</sequence>
<dbReference type="AlphaFoldDB" id="A0A381ZNY0"/>
<accession>A0A381ZNY0</accession>
<feature type="non-terminal residue" evidence="1">
    <location>
        <position position="143"/>
    </location>
</feature>
<dbReference type="EMBL" id="UINC01021902">
    <property type="protein sequence ID" value="SVA90433.1"/>
    <property type="molecule type" value="Genomic_DNA"/>
</dbReference>
<gene>
    <name evidence="1" type="ORF">METZ01_LOCUS143287</name>
</gene>
<evidence type="ECO:0000313" key="1">
    <source>
        <dbReference type="EMBL" id="SVA90433.1"/>
    </source>
</evidence>
<proteinExistence type="predicted"/>
<dbReference type="InterPro" id="IPR008969">
    <property type="entry name" value="CarboxyPept-like_regulatory"/>
</dbReference>
<name>A0A381ZNY0_9ZZZZ</name>
<evidence type="ECO:0008006" key="2">
    <source>
        <dbReference type="Google" id="ProtNLM"/>
    </source>
</evidence>